<organism evidence="3">
    <name type="scientific">Amphimedon queenslandica</name>
    <name type="common">Sponge</name>
    <dbReference type="NCBI Taxonomy" id="400682"/>
    <lineage>
        <taxon>Eukaryota</taxon>
        <taxon>Metazoa</taxon>
        <taxon>Porifera</taxon>
        <taxon>Demospongiae</taxon>
        <taxon>Heteroscleromorpha</taxon>
        <taxon>Haplosclerida</taxon>
        <taxon>Niphatidae</taxon>
        <taxon>Amphimedon</taxon>
    </lineage>
</organism>
<evidence type="ECO:0000259" key="2">
    <source>
        <dbReference type="PROSITE" id="PS50017"/>
    </source>
</evidence>
<keyword evidence="1" id="KW-0812">Transmembrane</keyword>
<dbReference type="AlphaFoldDB" id="A0A1X7UJG1"/>
<dbReference type="InterPro" id="IPR011029">
    <property type="entry name" value="DEATH-like_dom_sf"/>
</dbReference>
<dbReference type="Proteomes" id="UP000007879">
    <property type="component" value="Unassembled WGS sequence"/>
</dbReference>
<protein>
    <recommendedName>
        <fullName evidence="2">Death domain-containing protein</fullName>
    </recommendedName>
</protein>
<feature type="transmembrane region" description="Helical" evidence="1">
    <location>
        <begin position="21"/>
        <end position="51"/>
    </location>
</feature>
<feature type="transmembrane region" description="Helical" evidence="1">
    <location>
        <begin position="310"/>
        <end position="331"/>
    </location>
</feature>
<dbReference type="EnsemblMetazoa" id="XM_019998332.1">
    <property type="protein sequence ID" value="XP_019853891.1"/>
    <property type="gene ID" value="LOC109583131"/>
</dbReference>
<accession>A0A1X7UJG1</accession>
<sequence length="1040" mass="117738">MESESIRSIYSRNHSRHLMRVTIQLCLIQFIAMIVLAIIIFVLLLVTISLIPNSTGKNPDFHSLEIEIGDKLGNSSLLVPIRSQTSSTVTFYSNEEPYTILLSNDIPSTITDYLPLQQLPLLSERSKSVYRGDFNYLESNEPIYLLSGSSIMYNITIILTRSISIVYPACLYLFTNETCYNDFLMLIQNNVTYNDSHCFFIPEVTQERTTKTVSHSFNIKNPGVYYVGIQLQSGVTVQANASVVQVYYNTTGLQKQTNCSSVLICSVDVCKTSCSHETTTYFLVKPVNKTSIHYNSTSLQVTNELSSSSVIVVITLTIIMILVTLVCFCMCHNRKRLSNCIHNISSKLKSMRVNLTCLQCLRNRASTSQRLSSSVQFIDLLSTENQPSDDESTTSTSSMHALIEPIAQRNACQLPIVEVQAGLVQTVLLESCENDVPTLPVPQIDMESVMEPMYWKTSDQMFNSYIVNDRLLIKMKNAFGELQKLSLDRSGLVYHCSQYGVTLIIPEGAVQESATVWFGVCLFSDKFKFGDYVPVTPIVWVHIDQKLDKSAELYIPHHIAISSEVNLQQFTVLTARDDDCSDVITFQESYGIQVQVSPGLFKILSSHFCSNCVAIQKRKYKSIPRRYLIARADKKNGRELLVQFIFLCQQKGCKKVVEEQCAKEGFKISFYEPVTFTGDGQVSLSFEPHSVPGWKREEVGFSKDYISIQDIDYYQMMGCENAAEVTEDELERLEMLEDLLSYPPRFRIQFTSDAVVERSEKVIVRFNQVYPPVKNTILLEGSLELPLSPASSASSTRSGIDLMTYASDLLFGDCLSIITSERGLRERWFDFGYRLGLTLGQLQDIELTSTNSVQPIRKVIIQWRDQNRSESWEPLAAALVKIGFEDLAHRVKDHFESPSTPEPEPEDKEDHYKGVYCKLCNKYHLNFEDIQHKIPKADSPPDMVDLINLVAVKIQDKFYEFGTALHLDDGFLRSLYVDYHDSLVRFIVILNRWKDNGPDAYTWSTVIKVLQSDAIGASKVAQNVMKHLTTNTEAAEYASS</sequence>
<dbReference type="EnsemblMetazoa" id="Aqu2.1.27618_001">
    <property type="protein sequence ID" value="Aqu2.1.27618_001"/>
    <property type="gene ID" value="Aqu2.1.27618"/>
</dbReference>
<feature type="domain" description="Death" evidence="2">
    <location>
        <begin position="826"/>
        <end position="895"/>
    </location>
</feature>
<keyword evidence="1" id="KW-0472">Membrane</keyword>
<proteinExistence type="predicted"/>
<dbReference type="SUPFAM" id="SSF47986">
    <property type="entry name" value="DEATH domain"/>
    <property type="match status" value="1"/>
</dbReference>
<dbReference type="CDD" id="cd01670">
    <property type="entry name" value="Death"/>
    <property type="match status" value="1"/>
</dbReference>
<keyword evidence="4" id="KW-1185">Reference proteome</keyword>
<dbReference type="KEGG" id="aqu:109583131"/>
<dbReference type="PROSITE" id="PS50017">
    <property type="entry name" value="DEATH_DOMAIN"/>
    <property type="match status" value="1"/>
</dbReference>
<reference evidence="4" key="1">
    <citation type="journal article" date="2010" name="Nature">
        <title>The Amphimedon queenslandica genome and the evolution of animal complexity.</title>
        <authorList>
            <person name="Srivastava M."/>
            <person name="Simakov O."/>
            <person name="Chapman J."/>
            <person name="Fahey B."/>
            <person name="Gauthier M.E."/>
            <person name="Mitros T."/>
            <person name="Richards G.S."/>
            <person name="Conaco C."/>
            <person name="Dacre M."/>
            <person name="Hellsten U."/>
            <person name="Larroux C."/>
            <person name="Putnam N.H."/>
            <person name="Stanke M."/>
            <person name="Adamska M."/>
            <person name="Darling A."/>
            <person name="Degnan S.M."/>
            <person name="Oakley T.H."/>
            <person name="Plachetzki D.C."/>
            <person name="Zhai Y."/>
            <person name="Adamski M."/>
            <person name="Calcino A."/>
            <person name="Cummins S.F."/>
            <person name="Goodstein D.M."/>
            <person name="Harris C."/>
            <person name="Jackson D.J."/>
            <person name="Leys S.P."/>
            <person name="Shu S."/>
            <person name="Woodcroft B.J."/>
            <person name="Vervoort M."/>
            <person name="Kosik K.S."/>
            <person name="Manning G."/>
            <person name="Degnan B.M."/>
            <person name="Rokhsar D.S."/>
        </authorList>
    </citation>
    <scope>NUCLEOTIDE SEQUENCE [LARGE SCALE GENOMIC DNA]</scope>
</reference>
<evidence type="ECO:0000313" key="3">
    <source>
        <dbReference type="EnsemblMetazoa" id="Aqu2.1.27618_001"/>
    </source>
</evidence>
<evidence type="ECO:0000256" key="1">
    <source>
        <dbReference type="SAM" id="Phobius"/>
    </source>
</evidence>
<dbReference type="InterPro" id="IPR000488">
    <property type="entry name" value="Death_dom"/>
</dbReference>
<evidence type="ECO:0000313" key="4">
    <source>
        <dbReference type="Proteomes" id="UP000007879"/>
    </source>
</evidence>
<dbReference type="GO" id="GO:0007165">
    <property type="term" value="P:signal transduction"/>
    <property type="evidence" value="ECO:0007669"/>
    <property type="project" value="InterPro"/>
</dbReference>
<dbReference type="Gene3D" id="1.10.533.10">
    <property type="entry name" value="Death Domain, Fas"/>
    <property type="match status" value="1"/>
</dbReference>
<dbReference type="InParanoid" id="A0A1X7UJG1"/>
<name>A0A1X7UJG1_AMPQE</name>
<reference evidence="3" key="2">
    <citation type="submission" date="2017-05" db="UniProtKB">
        <authorList>
            <consortium name="EnsemblMetazoa"/>
        </authorList>
    </citation>
    <scope>IDENTIFICATION</scope>
</reference>
<gene>
    <name evidence="3" type="primary">109583131</name>
</gene>
<dbReference type="Gene3D" id="2.60.220.30">
    <property type="match status" value="1"/>
</dbReference>
<keyword evidence="1" id="KW-1133">Transmembrane helix</keyword>